<dbReference type="PANTHER" id="PTHR13318">
    <property type="entry name" value="PARTNER OF PAIRED, ISOFORM B-RELATED"/>
    <property type="match status" value="1"/>
</dbReference>
<evidence type="ECO:0000313" key="3">
    <source>
        <dbReference type="Proteomes" id="UP001652661"/>
    </source>
</evidence>
<evidence type="ECO:0000259" key="2">
    <source>
        <dbReference type="Pfam" id="PF12937"/>
    </source>
</evidence>
<proteinExistence type="predicted"/>
<sequence length="700" mass="78651">MSCSELCSPRYDELPLETSADCFVCSAFQIVLKIFSYLGYSDLQAAGGTCHRWHAALDQTEFNMRTRVCFSKVVLSDQLSPVADLLRCERRFRHFLFEDVTLGQVKELMRFMGRTAHSLALDNVDLNDKQFYGMLGVLPHLHSLSLKRCLPLFMSGSFLDTHNSCPDLNDLASNLAGIRELTLCENQYLTDAILMRLTSFMPSLEVINMSGCHIAFHNAIHRRFYPGNSSSDHVLPSESVLTFKFILTILNLQRRTLRELDFSHTLIGQALLALSDLNLQLQRLYLAGCRQLNCTTIRNFLGTQPSLTALDLSATMCVSDENLAALVQTNPQLEHLKVNGCLSITNAGAVHLAKLKRLKSLDISNCDSITSSGITEGVASEENKVLQELNVSYLQICQECIKAIASNLRCLRSLHLNHCVNGATDEAIQSVIGQLRWLRELSLEHCSMLTDAALTGINISKLELSRKQSCSQVSSMDNFYPPYSSTLAERDSLAGSLQSIKISLRSKAEDEIVRDARRKQAMLAAYEMNLIREDDFEGHNIQQLRGLRSLNLRGCNRISDVSLKYGLKHVELKRLLLSNCQQISLLGMEAVASSCPSIEELDLSDCYNIMDKTIQVVTAKLPRLRALHISGCSQLTEHTLDAIITNCTCLQTLSIYRCRSMYTDLEERLSSVRTLRNLNMDNLTNIDNAEFFRLKKRLDY</sequence>
<dbReference type="InterPro" id="IPR001810">
    <property type="entry name" value="F-box_dom"/>
</dbReference>
<keyword evidence="1" id="KW-0833">Ubl conjugation pathway</keyword>
<gene>
    <name evidence="4" type="primary">LOC108078524</name>
</gene>
<dbReference type="SUPFAM" id="SSF81383">
    <property type="entry name" value="F-box domain"/>
    <property type="match status" value="1"/>
</dbReference>
<dbReference type="PANTHER" id="PTHR13318:SF247">
    <property type="entry name" value="GH16156P"/>
    <property type="match status" value="1"/>
</dbReference>
<dbReference type="InterPro" id="IPR036047">
    <property type="entry name" value="F-box-like_dom_sf"/>
</dbReference>
<dbReference type="InterPro" id="IPR001611">
    <property type="entry name" value="Leu-rich_rpt"/>
</dbReference>
<dbReference type="Gene3D" id="3.80.10.10">
    <property type="entry name" value="Ribonuclease Inhibitor"/>
    <property type="match status" value="4"/>
</dbReference>
<dbReference type="GeneID" id="108078524"/>
<reference evidence="4" key="2">
    <citation type="submission" date="2025-08" db="UniProtKB">
        <authorList>
            <consortium name="RefSeq"/>
        </authorList>
    </citation>
    <scope>IDENTIFICATION</scope>
    <source>
        <strain evidence="4">14028-0561.14</strain>
        <tissue evidence="4">Whole fly</tissue>
    </source>
</reference>
<dbReference type="SMART" id="SM00367">
    <property type="entry name" value="LRR_CC"/>
    <property type="match status" value="10"/>
</dbReference>
<organism evidence="3 4">
    <name type="scientific">Drosophila kikkawai</name>
    <name type="common">Fruit fly</name>
    <dbReference type="NCBI Taxonomy" id="30033"/>
    <lineage>
        <taxon>Eukaryota</taxon>
        <taxon>Metazoa</taxon>
        <taxon>Ecdysozoa</taxon>
        <taxon>Arthropoda</taxon>
        <taxon>Hexapoda</taxon>
        <taxon>Insecta</taxon>
        <taxon>Pterygota</taxon>
        <taxon>Neoptera</taxon>
        <taxon>Endopterygota</taxon>
        <taxon>Diptera</taxon>
        <taxon>Brachycera</taxon>
        <taxon>Muscomorpha</taxon>
        <taxon>Ephydroidea</taxon>
        <taxon>Drosophilidae</taxon>
        <taxon>Drosophila</taxon>
        <taxon>Sophophora</taxon>
    </lineage>
</organism>
<dbReference type="Pfam" id="PF12937">
    <property type="entry name" value="F-box-like"/>
    <property type="match status" value="1"/>
</dbReference>
<reference evidence="3" key="1">
    <citation type="submission" date="2025-05" db="UniProtKB">
        <authorList>
            <consortium name="RefSeq"/>
        </authorList>
    </citation>
    <scope>NUCLEOTIDE SEQUENCE [LARGE SCALE GENOMIC DNA]</scope>
    <source>
        <strain evidence="3">14028-0561.14</strain>
    </source>
</reference>
<keyword evidence="3" id="KW-1185">Reference proteome</keyword>
<dbReference type="Proteomes" id="UP001652661">
    <property type="component" value="Chromosome 2L"/>
</dbReference>
<dbReference type="InterPro" id="IPR006553">
    <property type="entry name" value="Leu-rich_rpt_Cys-con_subtyp"/>
</dbReference>
<dbReference type="RefSeq" id="XP_070139907.1">
    <property type="nucleotide sequence ID" value="XM_070283806.1"/>
</dbReference>
<feature type="domain" description="F-box" evidence="2">
    <location>
        <begin position="30"/>
        <end position="60"/>
    </location>
</feature>
<evidence type="ECO:0000256" key="1">
    <source>
        <dbReference type="ARBA" id="ARBA00022786"/>
    </source>
</evidence>
<dbReference type="SUPFAM" id="SSF52058">
    <property type="entry name" value="L domain-like"/>
    <property type="match status" value="1"/>
</dbReference>
<evidence type="ECO:0000313" key="4">
    <source>
        <dbReference type="RefSeq" id="XP_070139907.1"/>
    </source>
</evidence>
<protein>
    <submittedName>
        <fullName evidence="4">F-box/LRR-repeat protein fbxl-1 isoform X1</fullName>
    </submittedName>
</protein>
<dbReference type="Pfam" id="PF13516">
    <property type="entry name" value="LRR_6"/>
    <property type="match status" value="1"/>
</dbReference>
<dbReference type="InterPro" id="IPR032675">
    <property type="entry name" value="LRR_dom_sf"/>
</dbReference>
<name>A0ABM4GB17_DROKI</name>
<accession>A0ABM4GB17</accession>